<proteinExistence type="predicted"/>
<dbReference type="AlphaFoldDB" id="A7B1P2"/>
<evidence type="ECO:0000313" key="2">
    <source>
        <dbReference type="Proteomes" id="UP000004410"/>
    </source>
</evidence>
<evidence type="ECO:0000313" key="1">
    <source>
        <dbReference type="EMBL" id="EDN78163.1"/>
    </source>
</evidence>
<reference evidence="1 2" key="1">
    <citation type="submission" date="2007-04" db="EMBL/GenBank/DDBJ databases">
        <authorList>
            <person name="Fulton L."/>
            <person name="Clifton S."/>
            <person name="Fulton B."/>
            <person name="Xu J."/>
            <person name="Minx P."/>
            <person name="Pepin K.H."/>
            <person name="Johnson M."/>
            <person name="Thiruvilangam P."/>
            <person name="Bhonagiri V."/>
            <person name="Nash W.E."/>
            <person name="Mardis E.R."/>
            <person name="Wilson R.K."/>
        </authorList>
    </citation>
    <scope>NUCLEOTIDE SEQUENCE [LARGE SCALE GENOMIC DNA]</scope>
    <source>
        <strain evidence="1 2">ATCC 29149</strain>
    </source>
</reference>
<name>A7B1P2_MEDG7</name>
<accession>A7B1P2</accession>
<organism evidence="1 2">
    <name type="scientific">Mediterraneibacter gnavus (strain ATCC 29149 / DSM 114966 / JCM 6515 / VPI C7-9)</name>
    <name type="common">Ruminococcus gnavus</name>
    <dbReference type="NCBI Taxonomy" id="411470"/>
    <lineage>
        <taxon>Bacteria</taxon>
        <taxon>Bacillati</taxon>
        <taxon>Bacillota</taxon>
        <taxon>Clostridia</taxon>
        <taxon>Lachnospirales</taxon>
        <taxon>Lachnospiraceae</taxon>
        <taxon>Mediterraneibacter</taxon>
    </lineage>
</organism>
<sequence length="176" mass="20974">MVDKIFLFLGNIEDFIPLIFREKVQFYRKFTVSMVYNGFFEVQKHPERGNHAIIRGVCRLLTVAENTIFFIMDNSFLFYQTGNQRFDRISVFGKEPQNLFILQCVVSCDEPEQLSPFPLIDFISCFHGYFPSYYNRKFYLRCTYRIRSILGEVHCTYCVSIGCCQRKVYRYKKSTD</sequence>
<dbReference type="EMBL" id="AAYG02000011">
    <property type="protein sequence ID" value="EDN78163.1"/>
    <property type="molecule type" value="Genomic_DNA"/>
</dbReference>
<dbReference type="Proteomes" id="UP000004410">
    <property type="component" value="Unassembled WGS sequence"/>
</dbReference>
<dbReference type="PaxDb" id="411470-RUMGNA_01467"/>
<protein>
    <submittedName>
        <fullName evidence="1">Uncharacterized protein</fullName>
    </submittedName>
</protein>
<reference evidence="1 2" key="2">
    <citation type="submission" date="2007-06" db="EMBL/GenBank/DDBJ databases">
        <title>Draft genome sequence of Ruminococcus gnavus (ATCC 29149).</title>
        <authorList>
            <person name="Sudarsanam P."/>
            <person name="Ley R."/>
            <person name="Guruge J."/>
            <person name="Turnbaugh P.J."/>
            <person name="Mahowald M."/>
            <person name="Liep D."/>
            <person name="Gordon J."/>
        </authorList>
    </citation>
    <scope>NUCLEOTIDE SEQUENCE [LARGE SCALE GENOMIC DNA]</scope>
    <source>
        <strain evidence="1 2">ATCC 29149</strain>
    </source>
</reference>
<comment type="caution">
    <text evidence="1">The sequence shown here is derived from an EMBL/GenBank/DDBJ whole genome shotgun (WGS) entry which is preliminary data.</text>
</comment>
<gene>
    <name evidence="1" type="ORF">RUMGNA_01467</name>
</gene>